<keyword evidence="4" id="KW-1185">Reference proteome</keyword>
<feature type="domain" description="FAS1" evidence="2">
    <location>
        <begin position="34"/>
        <end position="172"/>
    </location>
</feature>
<evidence type="ECO:0000313" key="3">
    <source>
        <dbReference type="EMBL" id="MFD0835802.1"/>
    </source>
</evidence>
<gene>
    <name evidence="3" type="ORF">ACFQ0I_08515</name>
</gene>
<dbReference type="RefSeq" id="WP_379941241.1">
    <property type="nucleotide sequence ID" value="NZ_JBHTIB010000012.1"/>
</dbReference>
<dbReference type="InterPro" id="IPR050904">
    <property type="entry name" value="Adhesion/Biosynth-related"/>
</dbReference>
<dbReference type="PROSITE" id="PS50213">
    <property type="entry name" value="FAS1"/>
    <property type="match status" value="2"/>
</dbReference>
<dbReference type="PANTHER" id="PTHR10900">
    <property type="entry name" value="PERIOSTIN-RELATED"/>
    <property type="match status" value="1"/>
</dbReference>
<protein>
    <submittedName>
        <fullName evidence="3">Fasciclin domain-containing protein</fullName>
    </submittedName>
</protein>
<organism evidence="3 4">
    <name type="scientific">Mariniflexile aquimaris</name>
    <dbReference type="NCBI Taxonomy" id="881009"/>
    <lineage>
        <taxon>Bacteria</taxon>
        <taxon>Pseudomonadati</taxon>
        <taxon>Bacteroidota</taxon>
        <taxon>Flavobacteriia</taxon>
        <taxon>Flavobacteriales</taxon>
        <taxon>Flavobacteriaceae</taxon>
        <taxon>Mariniflexile</taxon>
    </lineage>
</organism>
<sequence length="320" mass="33057">MKNLKLLKIFTFLFMGLTLMTACSDDDDDVMATPETIAEIAAATPDLSILVSALVRADLVTTLDSPGEYTVFAPTNAAFQAFLTANNFANLEAIPVNVLKQVLLNHVVAGKNISSGLITGYVNSLATYGDTSLNLSMFINTTSGVKINGVSNVATPDIMATNGVIHVVDAVIGLPTVVTFATADPTFSTLVAALTRESSYTFASTLSQSTTPASFTVFAPTNAAFVSLLTELGAANLAAIPTATLTATLNMHVVAGANVQSTALTNNMNISTLGGNITANITGGATLTDSNNRMSNIVAVNVQAANGVIHAIDKVILPPL</sequence>
<dbReference type="SUPFAM" id="SSF82153">
    <property type="entry name" value="FAS1 domain"/>
    <property type="match status" value="2"/>
</dbReference>
<dbReference type="Proteomes" id="UP001597011">
    <property type="component" value="Unassembled WGS sequence"/>
</dbReference>
<dbReference type="EMBL" id="JBHTIB010000012">
    <property type="protein sequence ID" value="MFD0835802.1"/>
    <property type="molecule type" value="Genomic_DNA"/>
</dbReference>
<evidence type="ECO:0000313" key="4">
    <source>
        <dbReference type="Proteomes" id="UP001597011"/>
    </source>
</evidence>
<evidence type="ECO:0000259" key="2">
    <source>
        <dbReference type="PROSITE" id="PS50213"/>
    </source>
</evidence>
<dbReference type="Pfam" id="PF02469">
    <property type="entry name" value="Fasciclin"/>
    <property type="match status" value="2"/>
</dbReference>
<evidence type="ECO:0000256" key="1">
    <source>
        <dbReference type="SAM" id="SignalP"/>
    </source>
</evidence>
<keyword evidence="1" id="KW-0732">Signal</keyword>
<dbReference type="InterPro" id="IPR036378">
    <property type="entry name" value="FAS1_dom_sf"/>
</dbReference>
<accession>A0ABW3BT00</accession>
<reference evidence="4" key="1">
    <citation type="journal article" date="2019" name="Int. J. Syst. Evol. Microbiol.">
        <title>The Global Catalogue of Microorganisms (GCM) 10K type strain sequencing project: providing services to taxonomists for standard genome sequencing and annotation.</title>
        <authorList>
            <consortium name="The Broad Institute Genomics Platform"/>
            <consortium name="The Broad Institute Genome Sequencing Center for Infectious Disease"/>
            <person name="Wu L."/>
            <person name="Ma J."/>
        </authorList>
    </citation>
    <scope>NUCLEOTIDE SEQUENCE [LARGE SCALE GENOMIC DNA]</scope>
    <source>
        <strain evidence="4">CCUG 60529</strain>
    </source>
</reference>
<dbReference type="InterPro" id="IPR000782">
    <property type="entry name" value="FAS1_domain"/>
</dbReference>
<comment type="caution">
    <text evidence="3">The sequence shown here is derived from an EMBL/GenBank/DDBJ whole genome shotgun (WGS) entry which is preliminary data.</text>
</comment>
<feature type="domain" description="FAS1" evidence="2">
    <location>
        <begin position="174"/>
        <end position="316"/>
    </location>
</feature>
<dbReference type="SMART" id="SM00554">
    <property type="entry name" value="FAS1"/>
    <property type="match status" value="2"/>
</dbReference>
<feature type="signal peptide" evidence="1">
    <location>
        <begin position="1"/>
        <end position="24"/>
    </location>
</feature>
<dbReference type="PROSITE" id="PS51257">
    <property type="entry name" value="PROKAR_LIPOPROTEIN"/>
    <property type="match status" value="1"/>
</dbReference>
<dbReference type="Gene3D" id="2.30.180.10">
    <property type="entry name" value="FAS1 domain"/>
    <property type="match status" value="2"/>
</dbReference>
<proteinExistence type="predicted"/>
<dbReference type="PANTHER" id="PTHR10900:SF77">
    <property type="entry name" value="FI19380P1"/>
    <property type="match status" value="1"/>
</dbReference>
<name>A0ABW3BT00_9FLAO</name>
<feature type="chain" id="PRO_5045064002" evidence="1">
    <location>
        <begin position="25"/>
        <end position="320"/>
    </location>
</feature>